<name>A0ABS2RJA4_9ACTN</name>
<dbReference type="InterPro" id="IPR017517">
    <property type="entry name" value="Maleyloyr_isom"/>
</dbReference>
<dbReference type="Pfam" id="PF11716">
    <property type="entry name" value="MDMPI_N"/>
    <property type="match status" value="1"/>
</dbReference>
<evidence type="ECO:0000259" key="1">
    <source>
        <dbReference type="Pfam" id="PF11716"/>
    </source>
</evidence>
<gene>
    <name evidence="2" type="ORF">JOE57_002016</name>
</gene>
<keyword evidence="3" id="KW-1185">Reference proteome</keyword>
<accession>A0ABS2RJA4</accession>
<dbReference type="RefSeq" id="WP_204920368.1">
    <property type="nucleotide sequence ID" value="NZ_BAAAQP010000002.1"/>
</dbReference>
<reference evidence="2 3" key="1">
    <citation type="submission" date="2021-01" db="EMBL/GenBank/DDBJ databases">
        <title>Sequencing the genomes of 1000 actinobacteria strains.</title>
        <authorList>
            <person name="Klenk H.-P."/>
        </authorList>
    </citation>
    <scope>NUCLEOTIDE SEQUENCE [LARGE SCALE GENOMIC DNA]</scope>
    <source>
        <strain evidence="2 3">DSM 18662</strain>
    </source>
</reference>
<dbReference type="Gene3D" id="1.20.120.450">
    <property type="entry name" value="dinb family like domain"/>
    <property type="match status" value="1"/>
</dbReference>
<evidence type="ECO:0000313" key="2">
    <source>
        <dbReference type="EMBL" id="MBM7799095.1"/>
    </source>
</evidence>
<dbReference type="Proteomes" id="UP000704762">
    <property type="component" value="Unassembled WGS sequence"/>
</dbReference>
<evidence type="ECO:0000313" key="3">
    <source>
        <dbReference type="Proteomes" id="UP000704762"/>
    </source>
</evidence>
<dbReference type="NCBIfam" id="TIGR03083">
    <property type="entry name" value="maleylpyruvate isomerase family mycothiol-dependent enzyme"/>
    <property type="match status" value="1"/>
</dbReference>
<feature type="domain" description="Mycothiol-dependent maleylpyruvate isomerase metal-binding" evidence="1">
    <location>
        <begin position="9"/>
        <end position="97"/>
    </location>
</feature>
<organism evidence="2 3">
    <name type="scientific">Microlunatus panaciterrae</name>
    <dbReference type="NCBI Taxonomy" id="400768"/>
    <lineage>
        <taxon>Bacteria</taxon>
        <taxon>Bacillati</taxon>
        <taxon>Actinomycetota</taxon>
        <taxon>Actinomycetes</taxon>
        <taxon>Propionibacteriales</taxon>
        <taxon>Propionibacteriaceae</taxon>
        <taxon>Microlunatus</taxon>
    </lineage>
</organism>
<dbReference type="InterPro" id="IPR024344">
    <property type="entry name" value="MDMPI_metal-binding"/>
</dbReference>
<proteinExistence type="predicted"/>
<dbReference type="SUPFAM" id="SSF109854">
    <property type="entry name" value="DinB/YfiT-like putative metalloenzymes"/>
    <property type="match status" value="1"/>
</dbReference>
<dbReference type="InterPro" id="IPR034660">
    <property type="entry name" value="DinB/YfiT-like"/>
</dbReference>
<comment type="caution">
    <text evidence="2">The sequence shown here is derived from an EMBL/GenBank/DDBJ whole genome shotgun (WGS) entry which is preliminary data.</text>
</comment>
<dbReference type="EMBL" id="JAFBCF010000001">
    <property type="protein sequence ID" value="MBM7799095.1"/>
    <property type="molecule type" value="Genomic_DNA"/>
</dbReference>
<protein>
    <submittedName>
        <fullName evidence="2">Uncharacterized protein (TIGR03083 family)</fullName>
    </submittedName>
</protein>
<sequence>MAGAAKAEVAAERRELADLLAGLSADDWDLPTLCSGWRVREVVAHVTMPYRQSAPRFVWEMVKSRGNFNAMADRCARCDAARLSTSELLHDVRAHAEDGWKPPGGGYQGALTHEVVHGLDWTTALGIPRDISEQRLHMVLDNLSSPRPRKFFGVDLSDVQLRATDIDWSLGSGTAVLGAAQDLLLVLCGRQLPVGRLSGPISARFTAP</sequence>